<evidence type="ECO:0000256" key="2">
    <source>
        <dbReference type="HAMAP-Rule" id="MF_02087"/>
    </source>
</evidence>
<reference evidence="6 7" key="1">
    <citation type="submission" date="2018-07" db="EMBL/GenBank/DDBJ databases">
        <title>Dyadobacter roseus sp. nov., isolated from rose rhizosphere soil.</title>
        <authorList>
            <person name="Chen L."/>
        </authorList>
    </citation>
    <scope>NUCLEOTIDE SEQUENCE [LARGE SCALE GENOMIC DNA]</scope>
    <source>
        <strain evidence="6 7">RS19</strain>
    </source>
</reference>
<dbReference type="InterPro" id="IPR029066">
    <property type="entry name" value="PLP-binding_barrel"/>
</dbReference>
<feature type="modified residue" description="N6-(pyridoxal phosphate)lysine" evidence="2 3">
    <location>
        <position position="26"/>
    </location>
</feature>
<dbReference type="InterPro" id="IPR011078">
    <property type="entry name" value="PyrdxlP_homeostasis"/>
</dbReference>
<evidence type="ECO:0000313" key="7">
    <source>
        <dbReference type="Proteomes" id="UP000256373"/>
    </source>
</evidence>
<organism evidence="6 7">
    <name type="scientific">Dyadobacter luteus</name>
    <dbReference type="NCBI Taxonomy" id="2259619"/>
    <lineage>
        <taxon>Bacteria</taxon>
        <taxon>Pseudomonadati</taxon>
        <taxon>Bacteroidota</taxon>
        <taxon>Cytophagia</taxon>
        <taxon>Cytophagales</taxon>
        <taxon>Spirosomataceae</taxon>
        <taxon>Dyadobacter</taxon>
    </lineage>
</organism>
<dbReference type="Gene3D" id="3.20.20.10">
    <property type="entry name" value="Alanine racemase"/>
    <property type="match status" value="1"/>
</dbReference>
<dbReference type="PIRSF" id="PIRSF004848">
    <property type="entry name" value="YBL036c_PLPDEIII"/>
    <property type="match status" value="1"/>
</dbReference>
<proteinExistence type="inferred from homology"/>
<dbReference type="SUPFAM" id="SSF51419">
    <property type="entry name" value="PLP-binding barrel"/>
    <property type="match status" value="1"/>
</dbReference>
<name>A0A3D8YBF6_9BACT</name>
<keyword evidence="1 2" id="KW-0663">Pyridoxal phosphate</keyword>
<dbReference type="CDD" id="cd00635">
    <property type="entry name" value="PLPDE_III_YBL036c_like"/>
    <property type="match status" value="1"/>
</dbReference>
<accession>A0A3D8YBF6</accession>
<comment type="function">
    <text evidence="2">Pyridoxal 5'-phosphate (PLP)-binding protein, which is involved in PLP homeostasis.</text>
</comment>
<dbReference type="PANTHER" id="PTHR10146:SF14">
    <property type="entry name" value="PYRIDOXAL PHOSPHATE HOMEOSTASIS PROTEIN"/>
    <property type="match status" value="1"/>
</dbReference>
<keyword evidence="7" id="KW-1185">Reference proteome</keyword>
<evidence type="ECO:0000313" key="6">
    <source>
        <dbReference type="EMBL" id="REA59454.1"/>
    </source>
</evidence>
<evidence type="ECO:0000256" key="4">
    <source>
        <dbReference type="RuleBase" id="RU004514"/>
    </source>
</evidence>
<dbReference type="Proteomes" id="UP000256373">
    <property type="component" value="Unassembled WGS sequence"/>
</dbReference>
<dbReference type="InterPro" id="IPR001608">
    <property type="entry name" value="Ala_racemase_N"/>
</dbReference>
<dbReference type="Pfam" id="PF01168">
    <property type="entry name" value="Ala_racemase_N"/>
    <property type="match status" value="1"/>
</dbReference>
<dbReference type="HAMAP" id="MF_02087">
    <property type="entry name" value="PLP_homeostasis"/>
    <property type="match status" value="1"/>
</dbReference>
<dbReference type="OrthoDB" id="9804072at2"/>
<evidence type="ECO:0000256" key="3">
    <source>
        <dbReference type="PIRSR" id="PIRSR004848-1"/>
    </source>
</evidence>
<protein>
    <recommendedName>
        <fullName evidence="2">Pyridoxal phosphate homeostasis protein</fullName>
        <shortName evidence="2">PLP homeostasis protein</shortName>
    </recommendedName>
</protein>
<sequence>MSSIAQNIRNIELEIKENVKLVAVTKTKPVPVLQETYDSGFRRFGENKVQEMTEKYNLLPKDIEWHLIGHLQSNKVKYIAPFVSMIHSVDSYKLLKEINKEALKNDRVIPCLLQIFIAMEETKFGLSEQEAIAILTSEELPALSNIKIVGLMGMASNTDDADQVRKEFRSLKNLSYSLKKYDASNVELTEISMGMSGDYLIAAEEGSTLVRVGSAIFGSR</sequence>
<dbReference type="GO" id="GO:0030170">
    <property type="term" value="F:pyridoxal phosphate binding"/>
    <property type="evidence" value="ECO:0007669"/>
    <property type="project" value="UniProtKB-UniRule"/>
</dbReference>
<dbReference type="PANTHER" id="PTHR10146">
    <property type="entry name" value="PROLINE SYNTHETASE CO-TRANSCRIBED BACTERIAL HOMOLOG PROTEIN"/>
    <property type="match status" value="1"/>
</dbReference>
<evidence type="ECO:0000259" key="5">
    <source>
        <dbReference type="Pfam" id="PF01168"/>
    </source>
</evidence>
<evidence type="ECO:0000256" key="1">
    <source>
        <dbReference type="ARBA" id="ARBA00022898"/>
    </source>
</evidence>
<comment type="cofactor">
    <cofactor evidence="3">
        <name>pyridoxal 5'-phosphate</name>
        <dbReference type="ChEBI" id="CHEBI:597326"/>
    </cofactor>
</comment>
<dbReference type="RefSeq" id="WP_115832227.1">
    <property type="nucleotide sequence ID" value="NZ_QNUL01000015.1"/>
</dbReference>
<feature type="domain" description="Alanine racemase N-terminal" evidence="5">
    <location>
        <begin position="2"/>
        <end position="219"/>
    </location>
</feature>
<dbReference type="AlphaFoldDB" id="A0A3D8YBF6"/>
<comment type="similarity">
    <text evidence="2 4">Belongs to the pyridoxal phosphate-binding protein YggS/PROSC family.</text>
</comment>
<gene>
    <name evidence="6" type="ORF">DSL64_17535</name>
</gene>
<dbReference type="NCBIfam" id="TIGR00044">
    <property type="entry name" value="YggS family pyridoxal phosphate-dependent enzyme"/>
    <property type="match status" value="1"/>
</dbReference>
<dbReference type="EMBL" id="QNUL01000015">
    <property type="protein sequence ID" value="REA59454.1"/>
    <property type="molecule type" value="Genomic_DNA"/>
</dbReference>
<comment type="caution">
    <text evidence="6">The sequence shown here is derived from an EMBL/GenBank/DDBJ whole genome shotgun (WGS) entry which is preliminary data.</text>
</comment>
<dbReference type="FunFam" id="3.20.20.10:FF:000018">
    <property type="entry name" value="Pyridoxal phosphate homeostasis protein"/>
    <property type="match status" value="1"/>
</dbReference>